<dbReference type="RefSeq" id="WP_013467865.1">
    <property type="nucleotide sequence ID" value="NC_014804.1"/>
</dbReference>
<accession>F0LIW5</accession>
<proteinExistence type="predicted"/>
<keyword evidence="2" id="KW-0812">Transmembrane</keyword>
<reference evidence="3 4" key="1">
    <citation type="journal article" date="2011" name="J. Bacteriol.">
        <title>Complete genome sequence of the hyperthermophilic, piezophilic, heterotrophic, and carboxydotrophic archaeon Thermococcus barophilus MP.</title>
        <authorList>
            <person name="Vannier P."/>
            <person name="Marteinsson V.T."/>
            <person name="Fridjonsson O.H."/>
            <person name="Oger P."/>
            <person name="Jebbar M."/>
        </authorList>
    </citation>
    <scope>NUCLEOTIDE SEQUENCE [LARGE SCALE GENOMIC DNA]</scope>
    <source>
        <strain evidence="4">DSM 11836 / MP</strain>
    </source>
</reference>
<dbReference type="Proteomes" id="UP000007478">
    <property type="component" value="Chromosome"/>
</dbReference>
<gene>
    <name evidence="3" type="ordered locus">TERMP_01592</name>
</gene>
<dbReference type="eggNOG" id="arCOG13980">
    <property type="taxonomic scope" value="Archaea"/>
</dbReference>
<evidence type="ECO:0000256" key="1">
    <source>
        <dbReference type="SAM" id="Coils"/>
    </source>
</evidence>
<dbReference type="EMBL" id="CP002372">
    <property type="protein sequence ID" value="ADT84567.1"/>
    <property type="molecule type" value="Genomic_DNA"/>
</dbReference>
<dbReference type="KEGG" id="tba:TERMP_01592"/>
<organism evidence="3 4">
    <name type="scientific">Thermococcus barophilus (strain DSM 11836 / MP)</name>
    <dbReference type="NCBI Taxonomy" id="391623"/>
    <lineage>
        <taxon>Archaea</taxon>
        <taxon>Methanobacteriati</taxon>
        <taxon>Methanobacteriota</taxon>
        <taxon>Thermococci</taxon>
        <taxon>Thermococcales</taxon>
        <taxon>Thermococcaceae</taxon>
        <taxon>Thermococcus</taxon>
    </lineage>
</organism>
<keyword evidence="4" id="KW-1185">Reference proteome</keyword>
<feature type="transmembrane region" description="Helical" evidence="2">
    <location>
        <begin position="12"/>
        <end position="33"/>
    </location>
</feature>
<keyword evidence="2" id="KW-0472">Membrane</keyword>
<evidence type="ECO:0000313" key="4">
    <source>
        <dbReference type="Proteomes" id="UP000007478"/>
    </source>
</evidence>
<sequence>MSDFDFNELIKLLFLLPIIIIFLGLILKTTSILEEGACQPYIQQIQQKEAQIKALNKQIEVLNEKLANLSAEYERLRTENITKADIEEIKQQINITQLQINYLDQQLQIVNENFIHAYNVYYKTYVFSIALNIALAGYITLDLISATLFNTSIQVLIAKKIKVILKRLHKTEK</sequence>
<evidence type="ECO:0000313" key="3">
    <source>
        <dbReference type="EMBL" id="ADT84567.1"/>
    </source>
</evidence>
<dbReference type="PATRIC" id="fig|391623.17.peg.1592"/>
<protein>
    <submittedName>
        <fullName evidence="3">Uncharacterized protein</fullName>
    </submittedName>
</protein>
<dbReference type="GeneID" id="10041908"/>
<feature type="coiled-coil region" evidence="1">
    <location>
        <begin position="45"/>
        <end position="106"/>
    </location>
</feature>
<dbReference type="AlphaFoldDB" id="F0LIW5"/>
<dbReference type="HOGENOM" id="CLU_131910_0_0_2"/>
<name>F0LIW5_THEBM</name>
<keyword evidence="1" id="KW-0175">Coiled coil</keyword>
<keyword evidence="2" id="KW-1133">Transmembrane helix</keyword>
<evidence type="ECO:0000256" key="2">
    <source>
        <dbReference type="SAM" id="Phobius"/>
    </source>
</evidence>